<feature type="transmembrane region" description="Helical" evidence="5">
    <location>
        <begin position="427"/>
        <end position="447"/>
    </location>
</feature>
<feature type="transmembrane region" description="Helical" evidence="5">
    <location>
        <begin position="269"/>
        <end position="289"/>
    </location>
</feature>
<dbReference type="InterPro" id="IPR029044">
    <property type="entry name" value="Nucleotide-diphossugar_trans"/>
</dbReference>
<dbReference type="SUPFAM" id="SSF53448">
    <property type="entry name" value="Nucleotide-diphospho-sugar transferases"/>
    <property type="match status" value="1"/>
</dbReference>
<feature type="domain" description="O-antigen ligase-related" evidence="7">
    <location>
        <begin position="595"/>
        <end position="752"/>
    </location>
</feature>
<feature type="transmembrane region" description="Helical" evidence="5">
    <location>
        <begin position="540"/>
        <end position="558"/>
    </location>
</feature>
<evidence type="ECO:0000313" key="8">
    <source>
        <dbReference type="EMBL" id="MBE7525647.1"/>
    </source>
</evidence>
<dbReference type="InterPro" id="IPR001173">
    <property type="entry name" value="Glyco_trans_2-like"/>
</dbReference>
<protein>
    <submittedName>
        <fullName evidence="8">Glycosyltransferase</fullName>
    </submittedName>
</protein>
<feature type="transmembrane region" description="Helical" evidence="5">
    <location>
        <begin position="741"/>
        <end position="760"/>
    </location>
</feature>
<evidence type="ECO:0000256" key="1">
    <source>
        <dbReference type="ARBA" id="ARBA00004141"/>
    </source>
</evidence>
<dbReference type="Pfam" id="PF04932">
    <property type="entry name" value="Wzy_C"/>
    <property type="match status" value="1"/>
</dbReference>
<organism evidence="8 9">
    <name type="scientific">candidate division WWE3 bacterium</name>
    <dbReference type="NCBI Taxonomy" id="2053526"/>
    <lineage>
        <taxon>Bacteria</taxon>
        <taxon>Katanobacteria</taxon>
    </lineage>
</organism>
<proteinExistence type="predicted"/>
<evidence type="ECO:0000256" key="4">
    <source>
        <dbReference type="ARBA" id="ARBA00023136"/>
    </source>
</evidence>
<dbReference type="GO" id="GO:0016020">
    <property type="term" value="C:membrane"/>
    <property type="evidence" value="ECO:0007669"/>
    <property type="project" value="UniProtKB-SubCell"/>
</dbReference>
<comment type="subcellular location">
    <subcellularLocation>
        <location evidence="1">Membrane</location>
        <topology evidence="1">Multi-pass membrane protein</topology>
    </subcellularLocation>
</comment>
<evidence type="ECO:0000256" key="3">
    <source>
        <dbReference type="ARBA" id="ARBA00022989"/>
    </source>
</evidence>
<dbReference type="Gene3D" id="3.90.550.10">
    <property type="entry name" value="Spore Coat Polysaccharide Biosynthesis Protein SpsA, Chain A"/>
    <property type="match status" value="1"/>
</dbReference>
<evidence type="ECO:0000256" key="2">
    <source>
        <dbReference type="ARBA" id="ARBA00022692"/>
    </source>
</evidence>
<feature type="transmembrane region" description="Helical" evidence="5">
    <location>
        <begin position="481"/>
        <end position="502"/>
    </location>
</feature>
<dbReference type="PANTHER" id="PTHR43179">
    <property type="entry name" value="RHAMNOSYLTRANSFERASE WBBL"/>
    <property type="match status" value="1"/>
</dbReference>
<dbReference type="Pfam" id="PF00535">
    <property type="entry name" value="Glycos_transf_2"/>
    <property type="match status" value="1"/>
</dbReference>
<feature type="transmembrane region" description="Helical" evidence="5">
    <location>
        <begin position="390"/>
        <end position="406"/>
    </location>
</feature>
<dbReference type="EMBL" id="JABTTY010000001">
    <property type="protein sequence ID" value="MBE7525647.1"/>
    <property type="molecule type" value="Genomic_DNA"/>
</dbReference>
<feature type="transmembrane region" description="Helical" evidence="5">
    <location>
        <begin position="453"/>
        <end position="469"/>
    </location>
</feature>
<keyword evidence="2 5" id="KW-0812">Transmembrane</keyword>
<sequence>MKDLKIVIVSWNVRELLGRCLASLPDACRGLDYEVIVVDNASSDRTREEFESGAKGREQRAEDDARPTITFIFNKDNRGFAKACNQGIAKLDARYILLLNPDAACPEGSLTRFIHEADKHPKAGIFGPELLNEDGTHQQSVRAFPGVWDQAGIMLKLHHVFPGLFRRYFGDTLDAKKEADVDQVMGACFLIRRELIEQIGGLDERYFIWFEEVDYCKQAAEHGWDVRYIPSVQVTHCGGTSFAQVFSLKKQKYFNNSLVKYFRKWHPGWRAAIIWTLQPVSLFLAWMVGKGQMAKGRGLGAGKAGGETGPRLTAHGAWPAWLIAILVLEVVSALTIFNDLWNSIALLAVALIVGILAIKRPTLAIAFLFLELMIGSKGQLLQLWGWPGLISLREAIFAVFLMGWAANAWKAGAIRSLPSLFRSRIEWVLLFIVVGYAGLRGIALGNPLMVADGNAWGFLLLLFPVLELANRQSESLRRDVFPVLLIAPLWLALKTIGLEYLFSHGFPSISPQAYLWVRRTGVGEVTLIVGNAFRIFMQSYIYYVPALLLGVSWLVGAGRESWVVSRGSEKIPDAQTNSNRIPQNTRLMAHYVPWLLISTFVALGISLSRSLWMGSAAGLLALAIFYRKRLLKQGRTLAVLIGLGIASLAIIFAIIAFPLPRVDYASLAELFGSRVSTVDAASVSRWHLLPVVWDKIMEHPILGSGFGATVTYKTQDPRILAANPDGMYTTYAFEWGWLEHWVKFGLFGFVLMIWLVYRIYRRVGASQSPEWLVYGVQASLIAIAVVHIFTPYLNHPLGLGLLFMAEAVRLCSAVIKVFDKESEDYKVLTDHETQVMG</sequence>
<evidence type="ECO:0000259" key="7">
    <source>
        <dbReference type="Pfam" id="PF04932"/>
    </source>
</evidence>
<keyword evidence="3 5" id="KW-1133">Transmembrane helix</keyword>
<comment type="caution">
    <text evidence="8">The sequence shown here is derived from an EMBL/GenBank/DDBJ whole genome shotgun (WGS) entry which is preliminary data.</text>
</comment>
<keyword evidence="4 5" id="KW-0472">Membrane</keyword>
<feature type="transmembrane region" description="Helical" evidence="5">
    <location>
        <begin position="587"/>
        <end position="605"/>
    </location>
</feature>
<feature type="transmembrane region" description="Helical" evidence="5">
    <location>
        <begin position="344"/>
        <end position="370"/>
    </location>
</feature>
<feature type="transmembrane region" description="Helical" evidence="5">
    <location>
        <begin position="318"/>
        <end position="337"/>
    </location>
</feature>
<dbReference type="PANTHER" id="PTHR43179:SF7">
    <property type="entry name" value="RHAMNOSYLTRANSFERASE WBBL"/>
    <property type="match status" value="1"/>
</dbReference>
<evidence type="ECO:0000259" key="6">
    <source>
        <dbReference type="Pfam" id="PF00535"/>
    </source>
</evidence>
<evidence type="ECO:0000256" key="5">
    <source>
        <dbReference type="SAM" id="Phobius"/>
    </source>
</evidence>
<name>A0A928TSP4_UNCKA</name>
<dbReference type="InterPro" id="IPR007016">
    <property type="entry name" value="O-antigen_ligase-rel_domated"/>
</dbReference>
<evidence type="ECO:0000313" key="9">
    <source>
        <dbReference type="Proteomes" id="UP000710385"/>
    </source>
</evidence>
<feature type="transmembrane region" description="Helical" evidence="5">
    <location>
        <begin position="611"/>
        <end position="626"/>
    </location>
</feature>
<dbReference type="Proteomes" id="UP000710385">
    <property type="component" value="Unassembled WGS sequence"/>
</dbReference>
<feature type="domain" description="Glycosyltransferase 2-like" evidence="6">
    <location>
        <begin position="6"/>
        <end position="199"/>
    </location>
</feature>
<dbReference type="CDD" id="cd04186">
    <property type="entry name" value="GT_2_like_c"/>
    <property type="match status" value="1"/>
</dbReference>
<reference evidence="8" key="1">
    <citation type="submission" date="2020-05" db="EMBL/GenBank/DDBJ databases">
        <title>High-Quality Genomes of Partial-Nitritation/Anammox System by Hierarchical Clustering Based Hybrid Assembly.</title>
        <authorList>
            <person name="Liu L."/>
            <person name="Wang Y."/>
            <person name="Che Y."/>
            <person name="Chen Y."/>
            <person name="Xia Y."/>
            <person name="Luo R."/>
            <person name="Cheng S.H."/>
            <person name="Zheng C."/>
            <person name="Zhang T."/>
        </authorList>
    </citation>
    <scope>NUCLEOTIDE SEQUENCE</scope>
    <source>
        <strain evidence="8">H1_PAT1</strain>
    </source>
</reference>
<feature type="transmembrane region" description="Helical" evidence="5">
    <location>
        <begin position="638"/>
        <end position="659"/>
    </location>
</feature>
<feature type="transmembrane region" description="Helical" evidence="5">
    <location>
        <begin position="772"/>
        <end position="793"/>
    </location>
</feature>
<gene>
    <name evidence="8" type="ORF">HS096_04660</name>
</gene>
<dbReference type="AlphaFoldDB" id="A0A928TSP4"/>
<accession>A0A928TSP4</accession>